<evidence type="ECO:0000313" key="2">
    <source>
        <dbReference type="Proteomes" id="UP000789702"/>
    </source>
</evidence>
<evidence type="ECO:0000313" key="1">
    <source>
        <dbReference type="EMBL" id="CAG8668981.1"/>
    </source>
</evidence>
<organism evidence="1 2">
    <name type="scientific">Dentiscutata heterogama</name>
    <dbReference type="NCBI Taxonomy" id="1316150"/>
    <lineage>
        <taxon>Eukaryota</taxon>
        <taxon>Fungi</taxon>
        <taxon>Fungi incertae sedis</taxon>
        <taxon>Mucoromycota</taxon>
        <taxon>Glomeromycotina</taxon>
        <taxon>Glomeromycetes</taxon>
        <taxon>Diversisporales</taxon>
        <taxon>Gigasporaceae</taxon>
        <taxon>Dentiscutata</taxon>
    </lineage>
</organism>
<accession>A0ACA9NSD6</accession>
<comment type="caution">
    <text evidence="1">The sequence shown here is derived from an EMBL/GenBank/DDBJ whole genome shotgun (WGS) entry which is preliminary data.</text>
</comment>
<proteinExistence type="predicted"/>
<feature type="non-terminal residue" evidence="1">
    <location>
        <position position="1"/>
    </location>
</feature>
<dbReference type="EMBL" id="CAJVPU010018959">
    <property type="protein sequence ID" value="CAG8668981.1"/>
    <property type="molecule type" value="Genomic_DNA"/>
</dbReference>
<reference evidence="1" key="1">
    <citation type="submission" date="2021-06" db="EMBL/GenBank/DDBJ databases">
        <authorList>
            <person name="Kallberg Y."/>
            <person name="Tangrot J."/>
            <person name="Rosling A."/>
        </authorList>
    </citation>
    <scope>NUCLEOTIDE SEQUENCE</scope>
    <source>
        <strain evidence="1">IL203A</strain>
    </source>
</reference>
<sequence>NDYIFNNDDVELAEIHINQLSQFVEEFVANEENKEFELNILFDINKEMNSITQVAKKLCEIIGDSDGY</sequence>
<keyword evidence="2" id="KW-1185">Reference proteome</keyword>
<gene>
    <name evidence="1" type="ORF">DHETER_LOCUS10093</name>
</gene>
<protein>
    <submittedName>
        <fullName evidence="1">6592_t:CDS:1</fullName>
    </submittedName>
</protein>
<name>A0ACA9NSD6_9GLOM</name>
<dbReference type="Proteomes" id="UP000789702">
    <property type="component" value="Unassembled WGS sequence"/>
</dbReference>